<dbReference type="eggNOG" id="COG3210">
    <property type="taxonomic scope" value="Bacteria"/>
</dbReference>
<evidence type="ECO:0000313" key="4">
    <source>
        <dbReference type="Proteomes" id="UP000003835"/>
    </source>
</evidence>
<dbReference type="HOGENOM" id="CLU_001325_1_0_3"/>
<dbReference type="Proteomes" id="UP000003835">
    <property type="component" value="Unassembled WGS sequence"/>
</dbReference>
<dbReference type="STRING" id="118168.MC7420_3195"/>
<evidence type="ECO:0000259" key="2">
    <source>
        <dbReference type="SMART" id="SM00912"/>
    </source>
</evidence>
<gene>
    <name evidence="3" type="ORF">MC7420_3195</name>
</gene>
<name>B4VKJ4_9CYAN</name>
<feature type="domain" description="Filamentous haemagglutinin FhaB/tRNA nuclease CdiA-like TPS" evidence="2">
    <location>
        <begin position="40"/>
        <end position="153"/>
    </location>
</feature>
<keyword evidence="1" id="KW-0472">Membrane</keyword>
<keyword evidence="4" id="KW-1185">Reference proteome</keyword>
<dbReference type="RefSeq" id="WP_006099132.1">
    <property type="nucleotide sequence ID" value="NZ_DS989843.1"/>
</dbReference>
<dbReference type="InterPro" id="IPR012334">
    <property type="entry name" value="Pectin_lyas_fold"/>
</dbReference>
<keyword evidence="1" id="KW-0812">Transmembrane</keyword>
<proteinExistence type="predicted"/>
<dbReference type="NCBIfam" id="TIGR01901">
    <property type="entry name" value="adhes_NPXG"/>
    <property type="match status" value="1"/>
</dbReference>
<dbReference type="InterPro" id="IPR011050">
    <property type="entry name" value="Pectin_lyase_fold/virulence"/>
</dbReference>
<accession>B4VKJ4</accession>
<feature type="transmembrane region" description="Helical" evidence="1">
    <location>
        <begin position="7"/>
        <end position="25"/>
    </location>
</feature>
<keyword evidence="1" id="KW-1133">Transmembrane helix</keyword>
<dbReference type="SMART" id="SM00912">
    <property type="entry name" value="Haemagg_act"/>
    <property type="match status" value="1"/>
</dbReference>
<sequence length="2285" mass="229523">MNQSWKHWWWTFAGIVGISGVFAFWDTAAVAQITPDTSLGTENSVVTPNVDIQGLPADLIEGGATRGAALFHSFSEFNVGEGLRVYFANPVGIETIFSRVTGSDVSNILGTLGVDGGASLFLLNPNGIIFGENARLDIAGSFVASTANSVVFENGVEFSATNPEAPPLLTINLTPGLQYGSNSNGRIANAGTLEVGQDLTLGADNLDLQGQLEAGANLTLTAKDTVTIRDTVAHPFIATAGEQLLVQGNQTVDIFALNHPDSGLFSGGNMVLRSANTVGGDAHYWSGGSFAIEQLDGSLGGLSSPNDPIIRANGDVAFNFYEGASLHILAGGSVTIPRYVWIQGADPMNGIAEEVILSDGTTVGIDGRIQPTLDIRAGTTAFGTPFLNTGEPTSADIRVGTILFAYPASDPTNGLIIPLSGTVLLSNQYQPNSSLNGDIQIVATQGGVLTGVAIGNSSVEGGGDIFVDARNTIILNGLVSASSFGFANALGQGGDVNFIAQNDIIFMPNSSIDNSGLLAGDVFLQSQGNVSFDSSGIVSNNFGTIPGLKGGNINLTARSLSLTNGAQLNTSTFGRADAGNVTINVSDAITMVGGGFPTGIQSNVESGANANGGNINIVAGSLSILDGAQVQTLVRQAAGNVLAGQGNAGNININVRDVFTLDGINIWPSRVTSNLDFRATGRGGNIDIEAGSLSITNGAQLTASTLGLGDAGNIDINVSDAITMVGGGFFTGIQSNVESGANANGGNINVVAGSLSILDGAQVQTLVRQAAGTVPAGQGNAGNININVRDAFTLDGVNFVPSSVISGLDFRATGKGGNIDIEAGSFSVTNGAQLTASTFGLGDAGNIDINVSNHLTVAGVNAGFTSRFTSNVGVGGVGNGGDINIQTNSLSITDGAQVQTLVREAAGNAPAGQGNAGNININVRDAFTLDGVNVAPSTVTSDLDFGATGRAGNIDIEAGSFSITNGAQLSANTFGLGDAGNIDIDVSNNFTVAGVNAGLPSRVTSKVGVGGVGNGGDINIQANSLSVTDGAGVQTFVSKAAGTVPAGQGNAGNININVRDAFTLDGVNFVPSTVTSSLGVRATGRGGDIDIEAGSFSVTNGAQLTASTWGLGDAGNIDINVSNNLTVAGVNAGFPSKVASNVEVGGVGNGGDINIQANSLSITDGAGVQALVNRAFNSFPAGQGNAGNITVTASESIELIGALANGLFSNLLTQTESGTTGNSGNLSITTGRLTVRDGARVSTSVAGIGKGGNLTVAASDSVEVIGTVTTANGIRYSSLITQTEELGGNAGNLTLETGRLLVQDGNLSTTTFSAGEGGNLSVTADLVEARGLFAGLGALAGSSGDAGDLTIDTEKLIIQDGAVVSTLTLGEGQAGNLNVTARESVEVNGMSPDGQAVSSLSTETYSRANAGDLTISTRQLSIRDGAKVSASSFGAGNGGNLTVTASEFIELSGISPDGQTFSNLSASASGTGTGGNVNISTGRLTVREGAAVSTLTAGKGDGGDIVVTASELVEVIGIAPNNRAPSGISTQATLESEGNAGDLTINTEQLVVRDGSQVSAGTLGRGDGGTLTVTASESVDLMGSSGLVTNTELAMGGDAGDLTINTERLIVRDGAQVLTSTLGRGDGGTLSINASELIQVIGEAANGRPSVLATGTREEATGNAGNLNLETSQLIIRDGAGVLASTFGSGNGGKLSINASELVQVIGEAANGQPSFLWTQTNEEATGNAGNLNLDTSQLIIQDGGQVSTLTSSLGKGGDLTIETLDFVEVVGTTTDGSIPSNLSAGSLGNSDSGDLRINTGRLLIRDGGQSTTGTFGAGKGGNLIVDASEFVEVTGTGLRGNNSALSTIAASGSTGDAGDLLQIDTGKLIIRNRGAVAASTFGTGAAGGLVINASESVSLNNQARLLTNSMSVGKAGDMRITTPQLTLQDNSQVSAATVSSQGGGITLQGLDTLQVNNSFISASTETGTAGKLTVNAADSVQLTGAGGLSVEATNGGTAGDLTVTTQELQVNEGAQVTVSSPQGQAGNLTIAADSIVLNQGTIFAETGISGAQGGANITLDDLNLLFLENESLISASALADANGGNVTIDSTFIIALPPTGTEGSDIIANAVQGNGGQVSVTTQGLFDIAFRPQRTPLNDITVSSEFGLDGVFVENRPDIDPNRGLTELENNFVDAERLIDRSCNAGGAALASSFIFTGRGGIPPSPLDVLESDVMVSNWVSLDEETPTQTQPESVTPNSSQPRQIIEAQGWVKLANGQIILVAESPTVTPQVNWQNATGCESPE</sequence>
<protein>
    <submittedName>
        <fullName evidence="3">Haemagglutination activity domain protein</fullName>
    </submittedName>
</protein>
<dbReference type="SUPFAM" id="SSF51126">
    <property type="entry name" value="Pectin lyase-like"/>
    <property type="match status" value="12"/>
</dbReference>
<reference evidence="3 4" key="1">
    <citation type="submission" date="2008-07" db="EMBL/GenBank/DDBJ databases">
        <authorList>
            <person name="Tandeau de Marsac N."/>
            <person name="Ferriera S."/>
            <person name="Johnson J."/>
            <person name="Kravitz S."/>
            <person name="Beeson K."/>
            <person name="Sutton G."/>
            <person name="Rogers Y.-H."/>
            <person name="Friedman R."/>
            <person name="Frazier M."/>
            <person name="Venter J.C."/>
        </authorList>
    </citation>
    <scope>NUCLEOTIDE SEQUENCE [LARGE SCALE GENOMIC DNA]</scope>
    <source>
        <strain evidence="3 4">PCC 7420</strain>
    </source>
</reference>
<dbReference type="Pfam" id="PF05860">
    <property type="entry name" value="TPS"/>
    <property type="match status" value="1"/>
</dbReference>
<dbReference type="EMBL" id="DS989843">
    <property type="protein sequence ID" value="EDX77871.1"/>
    <property type="molecule type" value="Genomic_DNA"/>
</dbReference>
<organism evidence="3 4">
    <name type="scientific">Coleofasciculus chthonoplastes PCC 7420</name>
    <dbReference type="NCBI Taxonomy" id="118168"/>
    <lineage>
        <taxon>Bacteria</taxon>
        <taxon>Bacillati</taxon>
        <taxon>Cyanobacteriota</taxon>
        <taxon>Cyanophyceae</taxon>
        <taxon>Coleofasciculales</taxon>
        <taxon>Coleofasciculaceae</taxon>
        <taxon>Coleofasciculus</taxon>
    </lineage>
</organism>
<dbReference type="OrthoDB" id="498831at2"/>
<dbReference type="Gene3D" id="2.160.20.10">
    <property type="entry name" value="Single-stranded right-handed beta-helix, Pectin lyase-like"/>
    <property type="match status" value="6"/>
</dbReference>
<evidence type="ECO:0000256" key="1">
    <source>
        <dbReference type="SAM" id="Phobius"/>
    </source>
</evidence>
<evidence type="ECO:0000313" key="3">
    <source>
        <dbReference type="EMBL" id="EDX77871.1"/>
    </source>
</evidence>
<dbReference type="InterPro" id="IPR008638">
    <property type="entry name" value="FhaB/CdiA-like_TPS"/>
</dbReference>